<accession>A0ABS3MZI7</accession>
<keyword evidence="4" id="KW-1133">Transmembrane helix</keyword>
<dbReference type="Gene3D" id="1.10.10.60">
    <property type="entry name" value="Homeodomain-like"/>
    <property type="match status" value="2"/>
</dbReference>
<evidence type="ECO:0000313" key="7">
    <source>
        <dbReference type="Proteomes" id="UP000663981"/>
    </source>
</evidence>
<dbReference type="SUPFAM" id="SSF46689">
    <property type="entry name" value="Homeodomain-like"/>
    <property type="match status" value="1"/>
</dbReference>
<keyword evidence="1" id="KW-0805">Transcription regulation</keyword>
<evidence type="ECO:0000256" key="3">
    <source>
        <dbReference type="ARBA" id="ARBA00023163"/>
    </source>
</evidence>
<keyword evidence="4" id="KW-0472">Membrane</keyword>
<dbReference type="RefSeq" id="WP_207976465.1">
    <property type="nucleotide sequence ID" value="NZ_JAGDEL010000004.1"/>
</dbReference>
<evidence type="ECO:0000313" key="6">
    <source>
        <dbReference type="EMBL" id="MBO1511447.1"/>
    </source>
</evidence>
<dbReference type="SMART" id="SM00342">
    <property type="entry name" value="HTH_ARAC"/>
    <property type="match status" value="1"/>
</dbReference>
<dbReference type="InterPro" id="IPR018060">
    <property type="entry name" value="HTH_AraC"/>
</dbReference>
<evidence type="ECO:0000256" key="1">
    <source>
        <dbReference type="ARBA" id="ARBA00023015"/>
    </source>
</evidence>
<dbReference type="Gene3D" id="3.30.450.20">
    <property type="entry name" value="PAS domain"/>
    <property type="match status" value="1"/>
</dbReference>
<dbReference type="PROSITE" id="PS01124">
    <property type="entry name" value="HTH_ARAC_FAMILY_2"/>
    <property type="match status" value="1"/>
</dbReference>
<dbReference type="PANTHER" id="PTHR43280">
    <property type="entry name" value="ARAC-FAMILY TRANSCRIPTIONAL REGULATOR"/>
    <property type="match status" value="1"/>
</dbReference>
<dbReference type="Pfam" id="PF12833">
    <property type="entry name" value="HTH_18"/>
    <property type="match status" value="1"/>
</dbReference>
<sequence>MLKWNRFSVDKIRKSVFIKLLVSYLIVLLLPVIIGIFLFNRIESIMVENANSSNTAMLEQVRDVLDNRFKEVEQLSLQISLDQKLDRLMKNQQNISNYEYIDYVKELNRYQTVSTYINDYYVYFSESDVLLSPKMKTDSFMFFNHIKRYENSTYREIMNNRLSGFHLNSYFPSEKVMMNSGQEHIITFIQSLPYGEISDVKGALMIHIDEHQIREMLQQIEGLNKGVMYIANENKEMMMSTSDNEGVFSEIRPLLNDNQGFFSKEINGSDMIASYTKSEKNGWTYVSLVPREFVLSEVNNVKSWALGMMFISIIIGIVVSYYLANRNYRPIREVVKTVIGTNRANGKYTNEMELIKETIVSSMNKQSQLKRIVSQQEPVIRSNFILRLIRGQVDVSTIYKKELDSMGVSFNSEYFSVILLQIDDNCQFTKENVDTKWVLTRFIITNLSEELFEDIGYTIEIDRDKLIILNTLRDDSEGERIKQLNRIRELMDILDQQFGIKISVAISQIHQGLYKISECYWESVKALDYRMIKGPNSVIFYHDIKNNSGYDYHYPVETEVQILNFAKNGDYVNVEQALDQIFSHNVQQALTPEISKCLSYDLLSTWIKLQSTLGGEDKKRAIEMHNPFKAIAECRTVEELQNKIKSLYYDYCLKIQENQSTQGERLYKEIVLFIQENFNENMLSLGMIAEHFTMNPSYLSSFFKKQGGITLSDFITQVRIEESKKLLQDRKLTISEIATKVGYANSVGLIRVFKKVEGVTPGQYRKLVKGQYSF</sequence>
<keyword evidence="7" id="KW-1185">Reference proteome</keyword>
<organism evidence="6 7">
    <name type="scientific">Metabacillus bambusae</name>
    <dbReference type="NCBI Taxonomy" id="2795218"/>
    <lineage>
        <taxon>Bacteria</taxon>
        <taxon>Bacillati</taxon>
        <taxon>Bacillota</taxon>
        <taxon>Bacilli</taxon>
        <taxon>Bacillales</taxon>
        <taxon>Bacillaceae</taxon>
        <taxon>Metabacillus</taxon>
    </lineage>
</organism>
<name>A0ABS3MZI7_9BACI</name>
<reference evidence="6 7" key="1">
    <citation type="submission" date="2021-03" db="EMBL/GenBank/DDBJ databases">
        <title>Whole genome sequence of Metabacillus bambusae BG109.</title>
        <authorList>
            <person name="Jeong J.W."/>
        </authorList>
    </citation>
    <scope>NUCLEOTIDE SEQUENCE [LARGE SCALE GENOMIC DNA]</scope>
    <source>
        <strain evidence="6 7">BG109</strain>
    </source>
</reference>
<dbReference type="Proteomes" id="UP000663981">
    <property type="component" value="Unassembled WGS sequence"/>
</dbReference>
<keyword evidence="4" id="KW-0812">Transmembrane</keyword>
<feature type="domain" description="HTH araC/xylS-type" evidence="5">
    <location>
        <begin position="668"/>
        <end position="767"/>
    </location>
</feature>
<dbReference type="InterPro" id="IPR018062">
    <property type="entry name" value="HTH_AraC-typ_CS"/>
</dbReference>
<gene>
    <name evidence="6" type="ORF">I7822_07170</name>
</gene>
<proteinExistence type="predicted"/>
<dbReference type="InterPro" id="IPR009057">
    <property type="entry name" value="Homeodomain-like_sf"/>
</dbReference>
<dbReference type="PANTHER" id="PTHR43280:SF2">
    <property type="entry name" value="HTH-TYPE TRANSCRIPTIONAL REGULATOR EXSA"/>
    <property type="match status" value="1"/>
</dbReference>
<feature type="transmembrane region" description="Helical" evidence="4">
    <location>
        <begin position="304"/>
        <end position="324"/>
    </location>
</feature>
<keyword evidence="3" id="KW-0804">Transcription</keyword>
<evidence type="ECO:0000256" key="2">
    <source>
        <dbReference type="ARBA" id="ARBA00023125"/>
    </source>
</evidence>
<keyword evidence="2" id="KW-0238">DNA-binding</keyword>
<evidence type="ECO:0000256" key="4">
    <source>
        <dbReference type="SAM" id="Phobius"/>
    </source>
</evidence>
<feature type="transmembrane region" description="Helical" evidence="4">
    <location>
        <begin position="21"/>
        <end position="39"/>
    </location>
</feature>
<dbReference type="EMBL" id="JAGDEL010000004">
    <property type="protein sequence ID" value="MBO1511447.1"/>
    <property type="molecule type" value="Genomic_DNA"/>
</dbReference>
<evidence type="ECO:0000259" key="5">
    <source>
        <dbReference type="PROSITE" id="PS01124"/>
    </source>
</evidence>
<protein>
    <submittedName>
        <fullName evidence="6">AraC family transcriptional regulator</fullName>
    </submittedName>
</protein>
<comment type="caution">
    <text evidence="6">The sequence shown here is derived from an EMBL/GenBank/DDBJ whole genome shotgun (WGS) entry which is preliminary data.</text>
</comment>
<dbReference type="PROSITE" id="PS00041">
    <property type="entry name" value="HTH_ARAC_FAMILY_1"/>
    <property type="match status" value="1"/>
</dbReference>